<gene>
    <name evidence="2" type="ORF">ACFFJP_02635</name>
</gene>
<feature type="domain" description="HTH cro/C1-type" evidence="1">
    <location>
        <begin position="13"/>
        <end position="67"/>
    </location>
</feature>
<proteinExistence type="predicted"/>
<evidence type="ECO:0000313" key="2">
    <source>
        <dbReference type="EMBL" id="MFC0047185.1"/>
    </source>
</evidence>
<dbReference type="SUPFAM" id="SSF47413">
    <property type="entry name" value="lambda repressor-like DNA-binding domains"/>
    <property type="match status" value="1"/>
</dbReference>
<evidence type="ECO:0000259" key="1">
    <source>
        <dbReference type="PROSITE" id="PS50943"/>
    </source>
</evidence>
<dbReference type="RefSeq" id="WP_377240202.1">
    <property type="nucleotide sequence ID" value="NZ_JBHLXP010000001.1"/>
</dbReference>
<evidence type="ECO:0000313" key="3">
    <source>
        <dbReference type="Proteomes" id="UP001589813"/>
    </source>
</evidence>
<dbReference type="InterPro" id="IPR010982">
    <property type="entry name" value="Lambda_DNA-bd_dom_sf"/>
</dbReference>
<dbReference type="Gene3D" id="1.10.260.40">
    <property type="entry name" value="lambda repressor-like DNA-binding domains"/>
    <property type="match status" value="1"/>
</dbReference>
<dbReference type="Proteomes" id="UP001589813">
    <property type="component" value="Unassembled WGS sequence"/>
</dbReference>
<dbReference type="SMART" id="SM00530">
    <property type="entry name" value="HTH_XRE"/>
    <property type="match status" value="1"/>
</dbReference>
<protein>
    <submittedName>
        <fullName evidence="2">Helix-turn-helix domain-containing protein</fullName>
    </submittedName>
</protein>
<keyword evidence="3" id="KW-1185">Reference proteome</keyword>
<dbReference type="Pfam" id="PF13443">
    <property type="entry name" value="HTH_26"/>
    <property type="match status" value="1"/>
</dbReference>
<dbReference type="EMBL" id="JBHLXP010000001">
    <property type="protein sequence ID" value="MFC0047185.1"/>
    <property type="molecule type" value="Genomic_DNA"/>
</dbReference>
<organism evidence="2 3">
    <name type="scientific">Rheinheimera tilapiae</name>
    <dbReference type="NCBI Taxonomy" id="875043"/>
    <lineage>
        <taxon>Bacteria</taxon>
        <taxon>Pseudomonadati</taxon>
        <taxon>Pseudomonadota</taxon>
        <taxon>Gammaproteobacteria</taxon>
        <taxon>Chromatiales</taxon>
        <taxon>Chromatiaceae</taxon>
        <taxon>Rheinheimera</taxon>
    </lineage>
</organism>
<dbReference type="InterPro" id="IPR001387">
    <property type="entry name" value="Cro/C1-type_HTH"/>
</dbReference>
<comment type="caution">
    <text evidence="2">The sequence shown here is derived from an EMBL/GenBank/DDBJ whole genome shotgun (WGS) entry which is preliminary data.</text>
</comment>
<accession>A0ABV6BCG0</accession>
<sequence length="84" mass="9497">MIRFRLKELIVDKEFKENRRVSMDEISSATGVHRTTLSRIANQKGYNATTDVLDKLCAFFQVPLSKVAEYVDDVSDPSVSNSVD</sequence>
<name>A0ABV6BCG0_9GAMM</name>
<dbReference type="PROSITE" id="PS50943">
    <property type="entry name" value="HTH_CROC1"/>
    <property type="match status" value="1"/>
</dbReference>
<reference evidence="2 3" key="1">
    <citation type="submission" date="2024-09" db="EMBL/GenBank/DDBJ databases">
        <authorList>
            <person name="Sun Q."/>
            <person name="Mori K."/>
        </authorList>
    </citation>
    <scope>NUCLEOTIDE SEQUENCE [LARGE SCALE GENOMIC DNA]</scope>
    <source>
        <strain evidence="2 3">KCTC 23315</strain>
    </source>
</reference>
<dbReference type="CDD" id="cd00093">
    <property type="entry name" value="HTH_XRE"/>
    <property type="match status" value="1"/>
</dbReference>